<evidence type="ECO:0000313" key="3">
    <source>
        <dbReference type="Proteomes" id="UP000316887"/>
    </source>
</evidence>
<dbReference type="OrthoDB" id="9916185at2"/>
<accession>A0A542W226</accession>
<protein>
    <recommendedName>
        <fullName evidence="4">Transmembrane protein</fullName>
    </recommendedName>
</protein>
<organism evidence="2 3">
    <name type="scientific">Zymomonas mobilis</name>
    <dbReference type="NCBI Taxonomy" id="542"/>
    <lineage>
        <taxon>Bacteria</taxon>
        <taxon>Pseudomonadati</taxon>
        <taxon>Pseudomonadota</taxon>
        <taxon>Alphaproteobacteria</taxon>
        <taxon>Sphingomonadales</taxon>
        <taxon>Zymomonadaceae</taxon>
        <taxon>Zymomonas</taxon>
    </lineage>
</organism>
<evidence type="ECO:0000313" key="2">
    <source>
        <dbReference type="EMBL" id="TQL17636.1"/>
    </source>
</evidence>
<reference evidence="2 3" key="1">
    <citation type="submission" date="2019-06" db="EMBL/GenBank/DDBJ databases">
        <title>Genome sequencing of Zymomonas mobilis strains for genetic engineering and biofuel applications.</title>
        <authorList>
            <person name="Teravest M."/>
        </authorList>
    </citation>
    <scope>NUCLEOTIDE SEQUENCE [LARGE SCALE GENOMIC DNA]</scope>
    <source>
        <strain evidence="2 3">AN0101</strain>
    </source>
</reference>
<dbReference type="EMBL" id="VFOF01000001">
    <property type="protein sequence ID" value="TQL17636.1"/>
    <property type="molecule type" value="Genomic_DNA"/>
</dbReference>
<dbReference type="RefSeq" id="WP_141919957.1">
    <property type="nucleotide sequence ID" value="NZ_VFOF01000001.1"/>
</dbReference>
<gene>
    <name evidence="2" type="ORF">FBY58_1234</name>
</gene>
<dbReference type="Proteomes" id="UP000316887">
    <property type="component" value="Unassembled WGS sequence"/>
</dbReference>
<comment type="caution">
    <text evidence="2">The sequence shown here is derived from an EMBL/GenBank/DDBJ whole genome shotgun (WGS) entry which is preliminary data.</text>
</comment>
<keyword evidence="1" id="KW-0812">Transmembrane</keyword>
<name>A0A542W226_ZYMMB</name>
<dbReference type="AlphaFoldDB" id="A0A542W226"/>
<evidence type="ECO:0000256" key="1">
    <source>
        <dbReference type="SAM" id="Phobius"/>
    </source>
</evidence>
<proteinExistence type="predicted"/>
<keyword evidence="1" id="KW-1133">Transmembrane helix</keyword>
<feature type="transmembrane region" description="Helical" evidence="1">
    <location>
        <begin position="35"/>
        <end position="56"/>
    </location>
</feature>
<evidence type="ECO:0008006" key="4">
    <source>
        <dbReference type="Google" id="ProtNLM"/>
    </source>
</evidence>
<sequence length="81" mass="8278">MGKMLLLGSAASFVAHRVAKKQRRGLASAIVSTTLVPGLAAAGGIMLGAASAGVVAQLKKGAETRPITSRLARLRNLRKPS</sequence>
<keyword evidence="1" id="KW-0472">Membrane</keyword>